<sequence>MANAFVETVKATYADLKAVQDANVEAWAVGYEADEALYYSEVEPRVTYKDVLIAVAREWRARKAEARAEAEYWEAREREHFAPLADPAVAEADPATAVFRTRNGARMAALLAARAVARGVQLVAVVRAGLTVLRYGGKVMGMTTTKLTVTKYEDAEGDGRCQQCGREGLRWLAVLSDGSRCGVECAKAVVGFKPAPKAYRWIAGCEVVAEWRECGATFVLYRDGAVGRLAMNGSLMTVAGFDAVRRQAVERHGLAV</sequence>
<proteinExistence type="predicted"/>
<protein>
    <submittedName>
        <fullName evidence="1">Uncharacterized protein</fullName>
    </submittedName>
</protein>
<organism evidence="1 2">
    <name type="scientific">Gordonia phage TinaLin</name>
    <dbReference type="NCBI Taxonomy" id="2797324"/>
    <lineage>
        <taxon>Viruses</taxon>
        <taxon>Duplodnaviria</taxon>
        <taxon>Heunggongvirae</taxon>
        <taxon>Uroviricota</taxon>
        <taxon>Caudoviricetes</taxon>
        <taxon>Ruthgordonvirinae</taxon>
        <taxon>Tinalinvirus</taxon>
        <taxon>Tinalinvirus tinalin</taxon>
    </lineage>
</organism>
<keyword evidence="2" id="KW-1185">Reference proteome</keyword>
<accession>A0A7T7K7X9</accession>
<name>A0A7T7K7X9_9CAUD</name>
<gene>
    <name evidence="1" type="primary">5</name>
    <name evidence="1" type="ORF">SEA_TINALIN_5</name>
</gene>
<dbReference type="KEGG" id="vg:63911761"/>
<dbReference type="Proteomes" id="UP000596151">
    <property type="component" value="Segment"/>
</dbReference>
<dbReference type="RefSeq" id="YP_010051021.1">
    <property type="nucleotide sequence ID" value="NC_054437.1"/>
</dbReference>
<evidence type="ECO:0000313" key="2">
    <source>
        <dbReference type="Proteomes" id="UP000596151"/>
    </source>
</evidence>
<dbReference type="EMBL" id="MW132713">
    <property type="protein sequence ID" value="QQM15094.1"/>
    <property type="molecule type" value="Genomic_DNA"/>
</dbReference>
<reference evidence="1 2" key="1">
    <citation type="submission" date="2020-10" db="EMBL/GenBank/DDBJ databases">
        <authorList>
            <person name="Tina S.-P."/>
            <person name="Abby P."/>
            <person name="Briggs L.A."/>
            <person name="Washington J.M."/>
            <person name="Garlena R.A."/>
            <person name="Russell D.A."/>
            <person name="Pope W.H."/>
            <person name="Jacobs-Sera D."/>
            <person name="Hatfull G.F."/>
        </authorList>
    </citation>
    <scope>NUCLEOTIDE SEQUENCE [LARGE SCALE GENOMIC DNA]</scope>
</reference>
<dbReference type="GeneID" id="63911761"/>
<evidence type="ECO:0000313" key="1">
    <source>
        <dbReference type="EMBL" id="QQM15094.1"/>
    </source>
</evidence>